<organism evidence="10 11">
    <name type="scientific">Novosphingobium aureum</name>
    <dbReference type="NCBI Taxonomy" id="2792964"/>
    <lineage>
        <taxon>Bacteria</taxon>
        <taxon>Pseudomonadati</taxon>
        <taxon>Pseudomonadota</taxon>
        <taxon>Alphaproteobacteria</taxon>
        <taxon>Sphingomonadales</taxon>
        <taxon>Sphingomonadaceae</taxon>
        <taxon>Novosphingobium</taxon>
    </lineage>
</organism>
<name>A0A931HAF5_9SPHN</name>
<evidence type="ECO:0000256" key="6">
    <source>
        <dbReference type="RuleBase" id="RU004057"/>
    </source>
</evidence>
<feature type="transmembrane region" description="Helical" evidence="8">
    <location>
        <begin position="14"/>
        <end position="40"/>
    </location>
</feature>
<keyword evidence="6" id="KW-0653">Protein transport</keyword>
<evidence type="ECO:0000256" key="5">
    <source>
        <dbReference type="ARBA" id="ARBA00023136"/>
    </source>
</evidence>
<evidence type="ECO:0000256" key="8">
    <source>
        <dbReference type="SAM" id="Phobius"/>
    </source>
</evidence>
<dbReference type="Pfam" id="PF01618">
    <property type="entry name" value="MotA_ExbB"/>
    <property type="match status" value="1"/>
</dbReference>
<dbReference type="GO" id="GO:0015031">
    <property type="term" value="P:protein transport"/>
    <property type="evidence" value="ECO:0007669"/>
    <property type="project" value="UniProtKB-KW"/>
</dbReference>
<keyword evidence="3 8" id="KW-0812">Transmembrane</keyword>
<keyword evidence="4 8" id="KW-1133">Transmembrane helix</keyword>
<keyword evidence="6" id="KW-0813">Transport</keyword>
<dbReference type="GO" id="GO:0005886">
    <property type="term" value="C:plasma membrane"/>
    <property type="evidence" value="ECO:0007669"/>
    <property type="project" value="UniProtKB-SubCell"/>
</dbReference>
<keyword evidence="11" id="KW-1185">Reference proteome</keyword>
<comment type="similarity">
    <text evidence="6">Belongs to the exbB/tolQ family.</text>
</comment>
<dbReference type="InterPro" id="IPR002898">
    <property type="entry name" value="MotA_ExbB_proton_chnl"/>
</dbReference>
<feature type="transmembrane region" description="Helical" evidence="8">
    <location>
        <begin position="160"/>
        <end position="180"/>
    </location>
</feature>
<dbReference type="Proteomes" id="UP000617634">
    <property type="component" value="Unassembled WGS sequence"/>
</dbReference>
<proteinExistence type="inferred from homology"/>
<evidence type="ECO:0000313" key="10">
    <source>
        <dbReference type="EMBL" id="MBH0112144.1"/>
    </source>
</evidence>
<dbReference type="AlphaFoldDB" id="A0A931HAF5"/>
<evidence type="ECO:0000259" key="9">
    <source>
        <dbReference type="Pfam" id="PF01618"/>
    </source>
</evidence>
<evidence type="ECO:0000256" key="1">
    <source>
        <dbReference type="ARBA" id="ARBA00004651"/>
    </source>
</evidence>
<evidence type="ECO:0000256" key="4">
    <source>
        <dbReference type="ARBA" id="ARBA00022989"/>
    </source>
</evidence>
<dbReference type="EMBL" id="JADZGI010000001">
    <property type="protein sequence ID" value="MBH0112144.1"/>
    <property type="molecule type" value="Genomic_DNA"/>
</dbReference>
<reference evidence="10" key="1">
    <citation type="submission" date="2020-11" db="EMBL/GenBank/DDBJ databases">
        <title>Novosphingobium aureum sp. nov., a marine bacterium isolated from sediment of a salt flat.</title>
        <authorList>
            <person name="Yoo Y."/>
            <person name="Kim J.-J."/>
        </authorList>
    </citation>
    <scope>NUCLEOTIDE SEQUENCE</scope>
    <source>
        <strain evidence="10">YJ-S2-02</strain>
    </source>
</reference>
<feature type="region of interest" description="Disordered" evidence="7">
    <location>
        <begin position="215"/>
        <end position="252"/>
    </location>
</feature>
<comment type="caution">
    <text evidence="10">The sequence shown here is derived from an EMBL/GenBank/DDBJ whole genome shotgun (WGS) entry which is preliminary data.</text>
</comment>
<evidence type="ECO:0000256" key="7">
    <source>
        <dbReference type="SAM" id="MobiDB-lite"/>
    </source>
</evidence>
<comment type="subcellular location">
    <subcellularLocation>
        <location evidence="1">Cell membrane</location>
        <topology evidence="1">Multi-pass membrane protein</topology>
    </subcellularLocation>
    <subcellularLocation>
        <location evidence="6">Membrane</location>
        <topology evidence="6">Multi-pass membrane protein</topology>
    </subcellularLocation>
</comment>
<sequence length="252" mass="26467">MLARSLADIADPGAALIVVGGTLLATLLRCGIGDTGAALVSLRRLVLRRRFSAARLRAQLAGHVQDLQRDGVIRSQASESGDAEFDEATRALVAARSLGPLRSAHLAHKRRRTERTMRAVRTFNQAADLSPVLGLAGTLVSLTQLPQGGAASSAGGDFTGAISMAVLTTLYGLLLGNMVFAPLSRLVARRAAQEERARQSVYDWLEQQAALGLPRMPLPEARPVQRARPAAEVAPAPVKADAGADKAAGEDA</sequence>
<feature type="compositionally biased region" description="Basic and acidic residues" evidence="7">
    <location>
        <begin position="242"/>
        <end position="252"/>
    </location>
</feature>
<protein>
    <submittedName>
        <fullName evidence="10">MotA/TolQ/ExbB proton channel family protein</fullName>
    </submittedName>
</protein>
<evidence type="ECO:0000256" key="3">
    <source>
        <dbReference type="ARBA" id="ARBA00022692"/>
    </source>
</evidence>
<dbReference type="PANTHER" id="PTHR30433">
    <property type="entry name" value="CHEMOTAXIS PROTEIN MOTA"/>
    <property type="match status" value="1"/>
</dbReference>
<evidence type="ECO:0000313" key="11">
    <source>
        <dbReference type="Proteomes" id="UP000617634"/>
    </source>
</evidence>
<dbReference type="InterPro" id="IPR047055">
    <property type="entry name" value="MotA-like"/>
</dbReference>
<gene>
    <name evidence="10" type="ORF">I5E68_04145</name>
</gene>
<accession>A0A931HAF5</accession>
<feature type="transmembrane region" description="Helical" evidence="8">
    <location>
        <begin position="119"/>
        <end position="140"/>
    </location>
</feature>
<keyword evidence="2" id="KW-1003">Cell membrane</keyword>
<feature type="compositionally biased region" description="Low complexity" evidence="7">
    <location>
        <begin position="219"/>
        <end position="241"/>
    </location>
</feature>
<keyword evidence="5 8" id="KW-0472">Membrane</keyword>
<dbReference type="GO" id="GO:0071978">
    <property type="term" value="P:bacterial-type flagellum-dependent swarming motility"/>
    <property type="evidence" value="ECO:0007669"/>
    <property type="project" value="InterPro"/>
</dbReference>
<dbReference type="GO" id="GO:0006935">
    <property type="term" value="P:chemotaxis"/>
    <property type="evidence" value="ECO:0007669"/>
    <property type="project" value="InterPro"/>
</dbReference>
<evidence type="ECO:0000256" key="2">
    <source>
        <dbReference type="ARBA" id="ARBA00022475"/>
    </source>
</evidence>
<feature type="domain" description="MotA/TolQ/ExbB proton channel" evidence="9">
    <location>
        <begin position="108"/>
        <end position="198"/>
    </location>
</feature>